<reference evidence="2 3" key="1">
    <citation type="submission" date="2020-02" db="EMBL/GenBank/DDBJ databases">
        <title>Draft genome sequence of Haematococcus lacustris strain NIES-144.</title>
        <authorList>
            <person name="Morimoto D."/>
            <person name="Nakagawa S."/>
            <person name="Yoshida T."/>
            <person name="Sawayama S."/>
        </authorList>
    </citation>
    <scope>NUCLEOTIDE SEQUENCE [LARGE SCALE GENOMIC DNA]</scope>
    <source>
        <strain evidence="2 3">NIES-144</strain>
    </source>
</reference>
<dbReference type="AlphaFoldDB" id="A0A6A0A850"/>
<dbReference type="EMBL" id="BLLF01004076">
    <property type="protein sequence ID" value="GFH28869.1"/>
    <property type="molecule type" value="Genomic_DNA"/>
</dbReference>
<name>A0A6A0A850_HAELA</name>
<feature type="chain" id="PRO_5025405835" evidence="1">
    <location>
        <begin position="35"/>
        <end position="84"/>
    </location>
</feature>
<accession>A0A6A0A850</accession>
<evidence type="ECO:0000313" key="3">
    <source>
        <dbReference type="Proteomes" id="UP000485058"/>
    </source>
</evidence>
<protein>
    <submittedName>
        <fullName evidence="2">Uncharacterized protein</fullName>
    </submittedName>
</protein>
<keyword evidence="3" id="KW-1185">Reference proteome</keyword>
<gene>
    <name evidence="2" type="ORF">HaLaN_27431</name>
</gene>
<feature type="signal peptide" evidence="1">
    <location>
        <begin position="1"/>
        <end position="34"/>
    </location>
</feature>
<dbReference type="Proteomes" id="UP000485058">
    <property type="component" value="Unassembled WGS sequence"/>
</dbReference>
<proteinExistence type="predicted"/>
<evidence type="ECO:0000256" key="1">
    <source>
        <dbReference type="SAM" id="SignalP"/>
    </source>
</evidence>
<comment type="caution">
    <text evidence="2">The sequence shown here is derived from an EMBL/GenBank/DDBJ whole genome shotgun (WGS) entry which is preliminary data.</text>
</comment>
<organism evidence="2 3">
    <name type="scientific">Haematococcus lacustris</name>
    <name type="common">Green alga</name>
    <name type="synonym">Haematococcus pluvialis</name>
    <dbReference type="NCBI Taxonomy" id="44745"/>
    <lineage>
        <taxon>Eukaryota</taxon>
        <taxon>Viridiplantae</taxon>
        <taxon>Chlorophyta</taxon>
        <taxon>core chlorophytes</taxon>
        <taxon>Chlorophyceae</taxon>
        <taxon>CS clade</taxon>
        <taxon>Chlamydomonadales</taxon>
        <taxon>Haematococcaceae</taxon>
        <taxon>Haematococcus</taxon>
    </lineage>
</organism>
<sequence>MTWDCFCTSIAAKMGRWLCGCVACLLLAFASASAVCVVLASKSAAEVHDYWLPAHQHVLLAWLCHKAGRARLPQLGLAGGGAAE</sequence>
<evidence type="ECO:0000313" key="2">
    <source>
        <dbReference type="EMBL" id="GFH28869.1"/>
    </source>
</evidence>
<keyword evidence="1" id="KW-0732">Signal</keyword>